<evidence type="ECO:0000313" key="5">
    <source>
        <dbReference type="EMBL" id="GER53242.1"/>
    </source>
</evidence>
<keyword evidence="6" id="KW-1185">Reference proteome</keyword>
<evidence type="ECO:0000313" key="6">
    <source>
        <dbReference type="Proteomes" id="UP000325081"/>
    </source>
</evidence>
<dbReference type="InterPro" id="IPR000571">
    <property type="entry name" value="Znf_CCCH"/>
</dbReference>
<feature type="compositionally biased region" description="Basic and acidic residues" evidence="3">
    <location>
        <begin position="93"/>
        <end position="128"/>
    </location>
</feature>
<keyword evidence="1" id="KW-0479">Metal-binding</keyword>
<dbReference type="InterPro" id="IPR045868">
    <property type="entry name" value="Znf_C3H13/40"/>
</dbReference>
<keyword evidence="1" id="KW-0862">Zinc</keyword>
<dbReference type="PANTHER" id="PTHR38160:SF1">
    <property type="entry name" value="ZINC FINGER CCCH DOMAIN-CONTAINING PROTEIN 40"/>
    <property type="match status" value="1"/>
</dbReference>
<feature type="region of interest" description="Disordered" evidence="3">
    <location>
        <begin position="221"/>
        <end position="338"/>
    </location>
</feature>
<feature type="region of interest" description="Disordered" evidence="3">
    <location>
        <begin position="361"/>
        <end position="419"/>
    </location>
</feature>
<dbReference type="PANTHER" id="PTHR38160">
    <property type="entry name" value="ZINC FINGER CCCH DOMAIN-CONTAINING PROTEIN 40"/>
    <property type="match status" value="1"/>
</dbReference>
<dbReference type="GO" id="GO:0008270">
    <property type="term" value="F:zinc ion binding"/>
    <property type="evidence" value="ECO:0007669"/>
    <property type="project" value="UniProtKB-KW"/>
</dbReference>
<accession>A0A5A7R732</accession>
<comment type="caution">
    <text evidence="5">The sequence shown here is derived from an EMBL/GenBank/DDBJ whole genome shotgun (WGS) entry which is preliminary data.</text>
</comment>
<feature type="domain" description="C3H1-type" evidence="4">
    <location>
        <begin position="7"/>
        <end position="32"/>
    </location>
</feature>
<feature type="compositionally biased region" description="Polar residues" evidence="3">
    <location>
        <begin position="234"/>
        <end position="249"/>
    </location>
</feature>
<keyword evidence="2" id="KW-0175">Coiled coil</keyword>
<dbReference type="Gene3D" id="4.10.1000.10">
    <property type="entry name" value="Zinc finger, CCCH-type"/>
    <property type="match status" value="1"/>
</dbReference>
<feature type="compositionally biased region" description="Acidic residues" evidence="3">
    <location>
        <begin position="402"/>
        <end position="413"/>
    </location>
</feature>
<feature type="region of interest" description="Disordered" evidence="3">
    <location>
        <begin position="38"/>
        <end position="128"/>
    </location>
</feature>
<dbReference type="Proteomes" id="UP000325081">
    <property type="component" value="Unassembled WGS sequence"/>
</dbReference>
<feature type="compositionally biased region" description="Basic and acidic residues" evidence="3">
    <location>
        <begin position="43"/>
        <end position="59"/>
    </location>
</feature>
<evidence type="ECO:0000256" key="1">
    <source>
        <dbReference type="PROSITE-ProRule" id="PRU00723"/>
    </source>
</evidence>
<reference evidence="6" key="1">
    <citation type="journal article" date="2019" name="Curr. Biol.">
        <title>Genome Sequence of Striga asiatica Provides Insight into the Evolution of Plant Parasitism.</title>
        <authorList>
            <person name="Yoshida S."/>
            <person name="Kim S."/>
            <person name="Wafula E.K."/>
            <person name="Tanskanen J."/>
            <person name="Kim Y.M."/>
            <person name="Honaas L."/>
            <person name="Yang Z."/>
            <person name="Spallek T."/>
            <person name="Conn C.E."/>
            <person name="Ichihashi Y."/>
            <person name="Cheong K."/>
            <person name="Cui S."/>
            <person name="Der J.P."/>
            <person name="Gundlach H."/>
            <person name="Jiao Y."/>
            <person name="Hori C."/>
            <person name="Ishida J.K."/>
            <person name="Kasahara H."/>
            <person name="Kiba T."/>
            <person name="Kim M.S."/>
            <person name="Koo N."/>
            <person name="Laohavisit A."/>
            <person name="Lee Y.H."/>
            <person name="Lumba S."/>
            <person name="McCourt P."/>
            <person name="Mortimer J.C."/>
            <person name="Mutuku J.M."/>
            <person name="Nomura T."/>
            <person name="Sasaki-Sekimoto Y."/>
            <person name="Seto Y."/>
            <person name="Wang Y."/>
            <person name="Wakatake T."/>
            <person name="Sakakibara H."/>
            <person name="Demura T."/>
            <person name="Yamaguchi S."/>
            <person name="Yoneyama K."/>
            <person name="Manabe R.I."/>
            <person name="Nelson D.C."/>
            <person name="Schulman A.H."/>
            <person name="Timko M.P."/>
            <person name="dePamphilis C.W."/>
            <person name="Choi D."/>
            <person name="Shirasu K."/>
        </authorList>
    </citation>
    <scope>NUCLEOTIDE SEQUENCE [LARGE SCALE GENOMIC DNA]</scope>
    <source>
        <strain evidence="6">cv. UVA1</strain>
    </source>
</reference>
<evidence type="ECO:0000259" key="4">
    <source>
        <dbReference type="PROSITE" id="PS50103"/>
    </source>
</evidence>
<organism evidence="5 6">
    <name type="scientific">Striga asiatica</name>
    <name type="common">Asiatic witchweed</name>
    <name type="synonym">Buchnera asiatica</name>
    <dbReference type="NCBI Taxonomy" id="4170"/>
    <lineage>
        <taxon>Eukaryota</taxon>
        <taxon>Viridiplantae</taxon>
        <taxon>Streptophyta</taxon>
        <taxon>Embryophyta</taxon>
        <taxon>Tracheophyta</taxon>
        <taxon>Spermatophyta</taxon>
        <taxon>Magnoliopsida</taxon>
        <taxon>eudicotyledons</taxon>
        <taxon>Gunneridae</taxon>
        <taxon>Pentapetalae</taxon>
        <taxon>asterids</taxon>
        <taxon>lamiids</taxon>
        <taxon>Lamiales</taxon>
        <taxon>Orobanchaceae</taxon>
        <taxon>Buchnereae</taxon>
        <taxon>Striga</taxon>
    </lineage>
</organism>
<evidence type="ECO:0000256" key="3">
    <source>
        <dbReference type="SAM" id="MobiDB-lite"/>
    </source>
</evidence>
<evidence type="ECO:0000256" key="2">
    <source>
        <dbReference type="SAM" id="Coils"/>
    </source>
</evidence>
<feature type="compositionally biased region" description="Basic and acidic residues" evidence="3">
    <location>
        <begin position="67"/>
        <end position="85"/>
    </location>
</feature>
<gene>
    <name evidence="5" type="ORF">STAS_30753</name>
</gene>
<sequence length="419" mass="47749">MVERKHYKTKICQLYQRGRCSRQYCNFAHGSAELRRSSFNGRQDTRGGGDLRERLDRIRSPSHKSSARGERSFHRDSPGSHEKRSERNHRKIKQLDDHTGYSERMSDGDEGRKRDSRRTSSDAKFRTDEQLREIHTDIENLERDKRHLEMCLDDKIKEEDTLTSKMHELEMQLSKENEEAKRLTEKIKKFIKAHNRHLRLQDELKRSHAELQKLGEQLDSDAEGLGIEDDPRINSVNDRINGVSSPSNEGSHRKRPRLLIEDHDASNQVNERNRVEKLSRRSVHHNLTSNSKKAEAEVDAYNQTKLSAYEDRSRRGIKQPADTVASAEKHKSTDTSLTLPSTGIAAHAMDEDVEALDADDNRGAGAASTQAELKPRSKISSLPFPPPPLPPIPPNVYSQYNGDDENVDIDGLDEAVGTV</sequence>
<feature type="compositionally biased region" description="Basic and acidic residues" evidence="3">
    <location>
        <begin position="258"/>
        <end position="279"/>
    </location>
</feature>
<feature type="zinc finger region" description="C3H1-type" evidence="1">
    <location>
        <begin position="7"/>
        <end position="32"/>
    </location>
</feature>
<name>A0A5A7R732_STRAF</name>
<dbReference type="PROSITE" id="PS50103">
    <property type="entry name" value="ZF_C3H1"/>
    <property type="match status" value="1"/>
</dbReference>
<dbReference type="EMBL" id="BKCP01010515">
    <property type="protein sequence ID" value="GER53242.1"/>
    <property type="molecule type" value="Genomic_DNA"/>
</dbReference>
<dbReference type="OrthoDB" id="665283at2759"/>
<dbReference type="AlphaFoldDB" id="A0A5A7R732"/>
<feature type="coiled-coil region" evidence="2">
    <location>
        <begin position="138"/>
        <end position="217"/>
    </location>
</feature>
<keyword evidence="1" id="KW-0863">Zinc-finger</keyword>
<proteinExistence type="predicted"/>
<protein>
    <submittedName>
        <fullName evidence="5">Zinc finger CCCH domain-containing protein 13</fullName>
    </submittedName>
</protein>
<feature type="compositionally biased region" description="Pro residues" evidence="3">
    <location>
        <begin position="383"/>
        <end position="394"/>
    </location>
</feature>